<gene>
    <name evidence="11" type="ORF">SAMN06265361_101269</name>
</gene>
<dbReference type="InterPro" id="IPR036388">
    <property type="entry name" value="WH-like_DNA-bd_sf"/>
</dbReference>
<dbReference type="Pfam" id="PF00486">
    <property type="entry name" value="Trans_reg_C"/>
    <property type="match status" value="1"/>
</dbReference>
<dbReference type="FunFam" id="1.10.10.10:FF:000018">
    <property type="entry name" value="DNA-binding response regulator ResD"/>
    <property type="match status" value="1"/>
</dbReference>
<dbReference type="InterPro" id="IPR039420">
    <property type="entry name" value="WalR-like"/>
</dbReference>
<evidence type="ECO:0000256" key="4">
    <source>
        <dbReference type="ARBA" id="ARBA00023015"/>
    </source>
</evidence>
<dbReference type="GO" id="GO:0032993">
    <property type="term" value="C:protein-DNA complex"/>
    <property type="evidence" value="ECO:0007669"/>
    <property type="project" value="TreeGrafter"/>
</dbReference>
<evidence type="ECO:0000256" key="3">
    <source>
        <dbReference type="ARBA" id="ARBA00023012"/>
    </source>
</evidence>
<keyword evidence="3" id="KW-0902">Two-component regulatory system</keyword>
<dbReference type="PANTHER" id="PTHR48111:SF73">
    <property type="entry name" value="ALKALINE PHOSPHATASE SYNTHESIS TRANSCRIPTIONAL REGULATORY PROTEIN PHOP"/>
    <property type="match status" value="1"/>
</dbReference>
<feature type="DNA-binding region" description="OmpR/PhoB-type" evidence="8">
    <location>
        <begin position="125"/>
        <end position="226"/>
    </location>
</feature>
<dbReference type="InterPro" id="IPR001789">
    <property type="entry name" value="Sig_transdc_resp-reg_receiver"/>
</dbReference>
<dbReference type="CDD" id="cd00383">
    <property type="entry name" value="trans_reg_C"/>
    <property type="match status" value="1"/>
</dbReference>
<evidence type="ECO:0000259" key="10">
    <source>
        <dbReference type="PROSITE" id="PS51755"/>
    </source>
</evidence>
<dbReference type="PROSITE" id="PS50110">
    <property type="entry name" value="RESPONSE_REGULATORY"/>
    <property type="match status" value="1"/>
</dbReference>
<comment type="subcellular location">
    <subcellularLocation>
        <location evidence="1">Cytoplasm</location>
    </subcellularLocation>
</comment>
<proteinExistence type="predicted"/>
<feature type="domain" description="OmpR/PhoB-type" evidence="10">
    <location>
        <begin position="125"/>
        <end position="226"/>
    </location>
</feature>
<dbReference type="PROSITE" id="PS51755">
    <property type="entry name" value="OMPR_PHOB"/>
    <property type="match status" value="1"/>
</dbReference>
<dbReference type="GO" id="GO:0005829">
    <property type="term" value="C:cytosol"/>
    <property type="evidence" value="ECO:0007669"/>
    <property type="project" value="TreeGrafter"/>
</dbReference>
<evidence type="ECO:0000256" key="8">
    <source>
        <dbReference type="PROSITE-ProRule" id="PRU01091"/>
    </source>
</evidence>
<evidence type="ECO:0000313" key="11">
    <source>
        <dbReference type="EMBL" id="SMP01592.1"/>
    </source>
</evidence>
<accession>A0AA45WIX4</accession>
<organism evidence="11 12">
    <name type="scientific">Laceyella tengchongensis</name>
    <dbReference type="NCBI Taxonomy" id="574699"/>
    <lineage>
        <taxon>Bacteria</taxon>
        <taxon>Bacillati</taxon>
        <taxon>Bacillota</taxon>
        <taxon>Bacilli</taxon>
        <taxon>Bacillales</taxon>
        <taxon>Thermoactinomycetaceae</taxon>
        <taxon>Laceyella</taxon>
    </lineage>
</organism>
<comment type="caution">
    <text evidence="11">The sequence shown here is derived from an EMBL/GenBank/DDBJ whole genome shotgun (WGS) entry which is preliminary data.</text>
</comment>
<evidence type="ECO:0000256" key="6">
    <source>
        <dbReference type="ARBA" id="ARBA00023163"/>
    </source>
</evidence>
<name>A0AA45WIX4_9BACL</name>
<keyword evidence="6" id="KW-0804">Transcription</keyword>
<protein>
    <submittedName>
        <fullName evidence="11">DNA-binding response regulator, OmpR family, contains REC and winged-helix (WHTH) domain</fullName>
    </submittedName>
</protein>
<dbReference type="Gene3D" id="3.40.50.2300">
    <property type="match status" value="1"/>
</dbReference>
<evidence type="ECO:0000259" key="9">
    <source>
        <dbReference type="PROSITE" id="PS50110"/>
    </source>
</evidence>
<dbReference type="SUPFAM" id="SSF52172">
    <property type="entry name" value="CheY-like"/>
    <property type="match status" value="1"/>
</dbReference>
<dbReference type="Gene3D" id="6.10.250.690">
    <property type="match status" value="1"/>
</dbReference>
<dbReference type="Proteomes" id="UP001157946">
    <property type="component" value="Unassembled WGS sequence"/>
</dbReference>
<dbReference type="SUPFAM" id="SSF46894">
    <property type="entry name" value="C-terminal effector domain of the bipartite response regulators"/>
    <property type="match status" value="1"/>
</dbReference>
<evidence type="ECO:0000313" key="12">
    <source>
        <dbReference type="Proteomes" id="UP001157946"/>
    </source>
</evidence>
<dbReference type="RefSeq" id="WP_102991657.1">
    <property type="nucleotide sequence ID" value="NZ_FXTU01000001.1"/>
</dbReference>
<evidence type="ECO:0000256" key="1">
    <source>
        <dbReference type="ARBA" id="ARBA00004496"/>
    </source>
</evidence>
<dbReference type="SMART" id="SM00862">
    <property type="entry name" value="Trans_reg_C"/>
    <property type="match status" value="1"/>
</dbReference>
<sequence length="228" mass="26024">MRKILIVDDEEKIRKVLVSYLEKEGYATLEAANGTEALKLFNEEAPDFVILDLMLPDVSGETVCQRIRGQSPVPILMLTAKISEGSRIEGFALGADDYVIKPFSPREVVARLKAILRRSNQDLLASRISYRDGELMIDTDRKEVLIRGEAVSLTPAEFKLLLILARHPDRSFSREELIEKAFGMSYMGDDRIIDQHIKNLRQKIEPNPKKPQYIMTVYGFGYRFTSKE</sequence>
<dbReference type="InterPro" id="IPR011006">
    <property type="entry name" value="CheY-like_superfamily"/>
</dbReference>
<dbReference type="GO" id="GO:0000156">
    <property type="term" value="F:phosphorelay response regulator activity"/>
    <property type="evidence" value="ECO:0007669"/>
    <property type="project" value="TreeGrafter"/>
</dbReference>
<keyword evidence="4" id="KW-0805">Transcription regulation</keyword>
<feature type="domain" description="Response regulatory" evidence="9">
    <location>
        <begin position="3"/>
        <end position="116"/>
    </location>
</feature>
<dbReference type="CDD" id="cd17574">
    <property type="entry name" value="REC_OmpR"/>
    <property type="match status" value="1"/>
</dbReference>
<dbReference type="InterPro" id="IPR016032">
    <property type="entry name" value="Sig_transdc_resp-reg_C-effctor"/>
</dbReference>
<feature type="modified residue" description="4-aspartylphosphate" evidence="7">
    <location>
        <position position="52"/>
    </location>
</feature>
<evidence type="ECO:0000256" key="2">
    <source>
        <dbReference type="ARBA" id="ARBA00022553"/>
    </source>
</evidence>
<dbReference type="AlphaFoldDB" id="A0AA45WIX4"/>
<dbReference type="SMART" id="SM00448">
    <property type="entry name" value="REC"/>
    <property type="match status" value="1"/>
</dbReference>
<dbReference type="EMBL" id="FXTU01000001">
    <property type="protein sequence ID" value="SMP01592.1"/>
    <property type="molecule type" value="Genomic_DNA"/>
</dbReference>
<dbReference type="FunFam" id="3.40.50.2300:FF:000001">
    <property type="entry name" value="DNA-binding response regulator PhoB"/>
    <property type="match status" value="1"/>
</dbReference>
<dbReference type="Pfam" id="PF00072">
    <property type="entry name" value="Response_reg"/>
    <property type="match status" value="1"/>
</dbReference>
<keyword evidence="2 7" id="KW-0597">Phosphoprotein</keyword>
<dbReference type="InterPro" id="IPR001867">
    <property type="entry name" value="OmpR/PhoB-type_DNA-bd"/>
</dbReference>
<dbReference type="Gene3D" id="1.10.10.10">
    <property type="entry name" value="Winged helix-like DNA-binding domain superfamily/Winged helix DNA-binding domain"/>
    <property type="match status" value="1"/>
</dbReference>
<evidence type="ECO:0000256" key="7">
    <source>
        <dbReference type="PROSITE-ProRule" id="PRU00169"/>
    </source>
</evidence>
<dbReference type="PANTHER" id="PTHR48111">
    <property type="entry name" value="REGULATOR OF RPOS"/>
    <property type="match status" value="1"/>
</dbReference>
<evidence type="ECO:0000256" key="5">
    <source>
        <dbReference type="ARBA" id="ARBA00023125"/>
    </source>
</evidence>
<keyword evidence="12" id="KW-1185">Reference proteome</keyword>
<dbReference type="GO" id="GO:0000976">
    <property type="term" value="F:transcription cis-regulatory region binding"/>
    <property type="evidence" value="ECO:0007669"/>
    <property type="project" value="TreeGrafter"/>
</dbReference>
<keyword evidence="5 8" id="KW-0238">DNA-binding</keyword>
<dbReference type="GO" id="GO:0006355">
    <property type="term" value="P:regulation of DNA-templated transcription"/>
    <property type="evidence" value="ECO:0007669"/>
    <property type="project" value="InterPro"/>
</dbReference>
<reference evidence="11" key="1">
    <citation type="submission" date="2017-05" db="EMBL/GenBank/DDBJ databases">
        <authorList>
            <person name="Varghese N."/>
            <person name="Submissions S."/>
        </authorList>
    </citation>
    <scope>NUCLEOTIDE SEQUENCE</scope>
    <source>
        <strain evidence="11">DSM 45262</strain>
    </source>
</reference>